<organism evidence="1 2">
    <name type="scientific">Ignelater luminosus</name>
    <name type="common">Cucubano</name>
    <name type="synonym">Pyrophorus luminosus</name>
    <dbReference type="NCBI Taxonomy" id="2038154"/>
    <lineage>
        <taxon>Eukaryota</taxon>
        <taxon>Metazoa</taxon>
        <taxon>Ecdysozoa</taxon>
        <taxon>Arthropoda</taxon>
        <taxon>Hexapoda</taxon>
        <taxon>Insecta</taxon>
        <taxon>Pterygota</taxon>
        <taxon>Neoptera</taxon>
        <taxon>Endopterygota</taxon>
        <taxon>Coleoptera</taxon>
        <taxon>Polyphaga</taxon>
        <taxon>Elateriformia</taxon>
        <taxon>Elateroidea</taxon>
        <taxon>Elateridae</taxon>
        <taxon>Agrypninae</taxon>
        <taxon>Pyrophorini</taxon>
        <taxon>Ignelater</taxon>
    </lineage>
</organism>
<dbReference type="EMBL" id="VTPC01003773">
    <property type="protein sequence ID" value="KAF2898044.1"/>
    <property type="molecule type" value="Genomic_DNA"/>
</dbReference>
<accession>A0A8K0D2I4</accession>
<proteinExistence type="predicted"/>
<sequence length="86" mass="9574">MAGRSLVRVTDEGAENILLQWFEECNGSEVDEDVTANSSNSDEENCAEVRSEYDFENTPDAESSISSYNGAINPIFTYKSKNKPEK</sequence>
<evidence type="ECO:0000313" key="2">
    <source>
        <dbReference type="Proteomes" id="UP000801492"/>
    </source>
</evidence>
<reference evidence="1" key="1">
    <citation type="submission" date="2019-08" db="EMBL/GenBank/DDBJ databases">
        <title>The genome of the North American firefly Photinus pyralis.</title>
        <authorList>
            <consortium name="Photinus pyralis genome working group"/>
            <person name="Fallon T.R."/>
            <person name="Sander Lower S.E."/>
            <person name="Weng J.-K."/>
        </authorList>
    </citation>
    <scope>NUCLEOTIDE SEQUENCE</scope>
    <source>
        <strain evidence="1">TRF0915ILg1</strain>
        <tissue evidence="1">Whole body</tissue>
    </source>
</reference>
<dbReference type="Proteomes" id="UP000801492">
    <property type="component" value="Unassembled WGS sequence"/>
</dbReference>
<dbReference type="AlphaFoldDB" id="A0A8K0D2I4"/>
<protein>
    <submittedName>
        <fullName evidence="1">Uncharacterized protein</fullName>
    </submittedName>
</protein>
<evidence type="ECO:0000313" key="1">
    <source>
        <dbReference type="EMBL" id="KAF2898044.1"/>
    </source>
</evidence>
<gene>
    <name evidence="1" type="ORF">ILUMI_08131</name>
</gene>
<feature type="non-terminal residue" evidence="1">
    <location>
        <position position="1"/>
    </location>
</feature>
<comment type="caution">
    <text evidence="1">The sequence shown here is derived from an EMBL/GenBank/DDBJ whole genome shotgun (WGS) entry which is preliminary data.</text>
</comment>
<keyword evidence="2" id="KW-1185">Reference proteome</keyword>
<name>A0A8K0D2I4_IGNLU</name>